<accession>A0A543E0W2</accession>
<dbReference type="RefSeq" id="WP_142050708.1">
    <property type="nucleotide sequence ID" value="NZ_VFPA01000001.1"/>
</dbReference>
<organism evidence="1 2">
    <name type="scientific">Pseudonocardia kunmingensis</name>
    <dbReference type="NCBI Taxonomy" id="630975"/>
    <lineage>
        <taxon>Bacteria</taxon>
        <taxon>Bacillati</taxon>
        <taxon>Actinomycetota</taxon>
        <taxon>Actinomycetes</taxon>
        <taxon>Pseudonocardiales</taxon>
        <taxon>Pseudonocardiaceae</taxon>
        <taxon>Pseudonocardia</taxon>
    </lineage>
</organism>
<name>A0A543E0W2_9PSEU</name>
<dbReference type="SUPFAM" id="SSF53098">
    <property type="entry name" value="Ribonuclease H-like"/>
    <property type="match status" value="1"/>
</dbReference>
<protein>
    <submittedName>
        <fullName evidence="1">Uncharacterized protein</fullName>
    </submittedName>
</protein>
<dbReference type="Proteomes" id="UP000315677">
    <property type="component" value="Unassembled WGS sequence"/>
</dbReference>
<sequence>MPPDVPQVVHVTSHIHTDGPIPGPHSLLTLVSAAHPAGGGRPTSMFTVNVRELPGATLHPVALQSWRRRAEDWLSTRRASRPPALAMNAYVRWLERLPGRPVFVADTADPDYLFLYWYLQRFTGDWPFPSTLGDAALHDRMACTTLCPLSGCRTPNASLARTS</sequence>
<gene>
    <name evidence="1" type="ORF">FB558_2011</name>
</gene>
<dbReference type="AlphaFoldDB" id="A0A543E0W2"/>
<evidence type="ECO:0000313" key="2">
    <source>
        <dbReference type="Proteomes" id="UP000315677"/>
    </source>
</evidence>
<proteinExistence type="predicted"/>
<reference evidence="1 2" key="1">
    <citation type="submission" date="2019-06" db="EMBL/GenBank/DDBJ databases">
        <title>Sequencing the genomes of 1000 actinobacteria strains.</title>
        <authorList>
            <person name="Klenk H.-P."/>
        </authorList>
    </citation>
    <scope>NUCLEOTIDE SEQUENCE [LARGE SCALE GENOMIC DNA]</scope>
    <source>
        <strain evidence="1 2">DSM 45301</strain>
    </source>
</reference>
<dbReference type="InterPro" id="IPR012337">
    <property type="entry name" value="RNaseH-like_sf"/>
</dbReference>
<dbReference type="EMBL" id="VFPA01000001">
    <property type="protein sequence ID" value="TQM15228.1"/>
    <property type="molecule type" value="Genomic_DNA"/>
</dbReference>
<evidence type="ECO:0000313" key="1">
    <source>
        <dbReference type="EMBL" id="TQM15228.1"/>
    </source>
</evidence>
<dbReference type="OrthoDB" id="9803925at2"/>
<comment type="caution">
    <text evidence="1">The sequence shown here is derived from an EMBL/GenBank/DDBJ whole genome shotgun (WGS) entry which is preliminary data.</text>
</comment>
<keyword evidence="2" id="KW-1185">Reference proteome</keyword>